<reference evidence="1 2" key="1">
    <citation type="submission" date="2017-11" db="EMBL/GenBank/DDBJ databases">
        <title>De-novo sequencing of pomegranate (Punica granatum L.) genome.</title>
        <authorList>
            <person name="Akparov Z."/>
            <person name="Amiraslanov A."/>
            <person name="Hajiyeva S."/>
            <person name="Abbasov M."/>
            <person name="Kaur K."/>
            <person name="Hamwieh A."/>
            <person name="Solovyev V."/>
            <person name="Salamov A."/>
            <person name="Braich B."/>
            <person name="Kosarev P."/>
            <person name="Mahmoud A."/>
            <person name="Hajiyev E."/>
            <person name="Babayeva S."/>
            <person name="Izzatullayeva V."/>
            <person name="Mammadov A."/>
            <person name="Mammadov A."/>
            <person name="Sharifova S."/>
            <person name="Ojaghi J."/>
            <person name="Eynullazada K."/>
            <person name="Bayramov B."/>
            <person name="Abdulazimova A."/>
            <person name="Shahmuradov I."/>
        </authorList>
    </citation>
    <scope>NUCLEOTIDE SEQUENCE [LARGE SCALE GENOMIC DNA]</scope>
    <source>
        <strain evidence="2">cv. AG2017</strain>
        <tissue evidence="1">Leaf</tissue>
    </source>
</reference>
<keyword evidence="2" id="KW-1185">Reference proteome</keyword>
<sequence>MKEHELFRISMQEYREANWPGRRRASMPRDMHRVRRDHVHRRGGDVLARRRRMRSVELVDVHAQSRGDMLGCSEGWVAEMNGLWSRHVSPWRGEDRAWSTAKFGVGLSELPLGLWLVDDFLILWQVGEVLVS</sequence>
<dbReference type="Proteomes" id="UP000233551">
    <property type="component" value="Unassembled WGS sequence"/>
</dbReference>
<protein>
    <submittedName>
        <fullName evidence="1">Uncharacterized protein</fullName>
    </submittedName>
</protein>
<accession>A0A2I0LCG4</accession>
<proteinExistence type="predicted"/>
<name>A0A2I0LCG4_PUNGR</name>
<dbReference type="EMBL" id="PGOL01000054">
    <property type="protein sequence ID" value="PKI78363.1"/>
    <property type="molecule type" value="Genomic_DNA"/>
</dbReference>
<gene>
    <name evidence="1" type="ORF">CRG98_001231</name>
</gene>
<dbReference type="AlphaFoldDB" id="A0A2I0LCG4"/>
<evidence type="ECO:0000313" key="2">
    <source>
        <dbReference type="Proteomes" id="UP000233551"/>
    </source>
</evidence>
<evidence type="ECO:0000313" key="1">
    <source>
        <dbReference type="EMBL" id="PKI78363.1"/>
    </source>
</evidence>
<comment type="caution">
    <text evidence="1">The sequence shown here is derived from an EMBL/GenBank/DDBJ whole genome shotgun (WGS) entry which is preliminary data.</text>
</comment>
<organism evidence="1 2">
    <name type="scientific">Punica granatum</name>
    <name type="common">Pomegranate</name>
    <dbReference type="NCBI Taxonomy" id="22663"/>
    <lineage>
        <taxon>Eukaryota</taxon>
        <taxon>Viridiplantae</taxon>
        <taxon>Streptophyta</taxon>
        <taxon>Embryophyta</taxon>
        <taxon>Tracheophyta</taxon>
        <taxon>Spermatophyta</taxon>
        <taxon>Magnoliopsida</taxon>
        <taxon>eudicotyledons</taxon>
        <taxon>Gunneridae</taxon>
        <taxon>Pentapetalae</taxon>
        <taxon>rosids</taxon>
        <taxon>malvids</taxon>
        <taxon>Myrtales</taxon>
        <taxon>Lythraceae</taxon>
        <taxon>Punica</taxon>
    </lineage>
</organism>